<dbReference type="HOGENOM" id="CLU_775558_0_0_0"/>
<dbReference type="Proteomes" id="UP000027982">
    <property type="component" value="Chromosome"/>
</dbReference>
<dbReference type="EMBL" id="CP007139">
    <property type="protein sequence ID" value="AIE84247.1"/>
    <property type="molecule type" value="Genomic_DNA"/>
</dbReference>
<organism evidence="1 2">
    <name type="scientific">Fimbriimonas ginsengisoli Gsoil 348</name>
    <dbReference type="NCBI Taxonomy" id="661478"/>
    <lineage>
        <taxon>Bacteria</taxon>
        <taxon>Bacillati</taxon>
        <taxon>Armatimonadota</taxon>
        <taxon>Fimbriimonadia</taxon>
        <taxon>Fimbriimonadales</taxon>
        <taxon>Fimbriimonadaceae</taxon>
        <taxon>Fimbriimonas</taxon>
    </lineage>
</organism>
<name>A0A068NLE8_FIMGI</name>
<evidence type="ECO:0000313" key="2">
    <source>
        <dbReference type="Proteomes" id="UP000027982"/>
    </source>
</evidence>
<gene>
    <name evidence="1" type="ORF">OP10G_0879</name>
</gene>
<dbReference type="STRING" id="661478.OP10G_0879"/>
<keyword evidence="2" id="KW-1185">Reference proteome</keyword>
<reference evidence="1 2" key="1">
    <citation type="journal article" date="2014" name="PLoS ONE">
        <title>The first complete genome sequence of the class fimbriimonadia in the phylum armatimonadetes.</title>
        <authorList>
            <person name="Hu Z.Y."/>
            <person name="Wang Y.Z."/>
            <person name="Im W.T."/>
            <person name="Wang S.Y."/>
            <person name="Zhao G.P."/>
            <person name="Zheng H.J."/>
            <person name="Quan Z.X."/>
        </authorList>
    </citation>
    <scope>NUCLEOTIDE SEQUENCE [LARGE SCALE GENOMIC DNA]</scope>
    <source>
        <strain evidence="1">Gsoil 348</strain>
    </source>
</reference>
<sequence length="357" mass="40002">MSATVLAFFTLVNLASAQDRFPDVPDNHWVYESLLKMRAHGLLLGAPLLAPHAHLPTPTRSDLAKLTAAVVERMRNVLRASQLEDERLAQYPKGWGKRKDTAAEARLRLLKSLDEIREQWPPLIEELRQLATFFKPELAAINRGWILPEINSLNAEIYRLRVADVGQANVRFHDVPRGHWAAEATQFLKAEGILHGYHDAFFSHDGLSAPFPSIPSHAAVYEALARIKRAGLIPGHDLFLTREGFSSGPPASRMDFAMALDAAFQSVKKLEQKYADAGSTPPVSEAMNLLFAENDQIRHGSFVPPYSTRRPLTAFEWLVQLFARELREKGADPDQMCATSKALRNELFRVVPGRPYP</sequence>
<accession>A0A068NLE8</accession>
<evidence type="ECO:0000313" key="1">
    <source>
        <dbReference type="EMBL" id="AIE84247.1"/>
    </source>
</evidence>
<dbReference type="AlphaFoldDB" id="A0A068NLE8"/>
<proteinExistence type="predicted"/>
<dbReference type="KEGG" id="fgi:OP10G_0879"/>
<protein>
    <submittedName>
        <fullName evidence="1">S-layer protein / Peptidoglycan endo-beta-N-acetylglucosaminidase</fullName>
    </submittedName>
</protein>